<proteinExistence type="predicted"/>
<keyword evidence="1" id="KW-0614">Plasmid</keyword>
<evidence type="ECO:0000313" key="1">
    <source>
        <dbReference type="EMBL" id="WTU45831.1"/>
    </source>
</evidence>
<protein>
    <submittedName>
        <fullName evidence="1">Uncharacterized protein</fullName>
    </submittedName>
</protein>
<reference evidence="1" key="1">
    <citation type="submission" date="2022-10" db="EMBL/GenBank/DDBJ databases">
        <title>The complete genomes of actinobacterial strains from the NBC collection.</title>
        <authorList>
            <person name="Joergensen T.S."/>
            <person name="Alvarez Arevalo M."/>
            <person name="Sterndorff E.B."/>
            <person name="Faurdal D."/>
            <person name="Vuksanovic O."/>
            <person name="Mourched A.-S."/>
            <person name="Charusanti P."/>
            <person name="Shaw S."/>
            <person name="Blin K."/>
            <person name="Weber T."/>
        </authorList>
    </citation>
    <scope>NUCLEOTIDE SEQUENCE</scope>
    <source>
        <strain evidence="1">NBC_00060</strain>
        <plasmid evidence="1">unnamed1</plasmid>
    </source>
</reference>
<accession>A0AAU2HE29</accession>
<sequence>MSAHRPSAEEPWQGWGPSGAARAAYGEGLGRVVELVPALVYRYAMDRAALTAAHASGLPEAVRSEAFGVALECRDDLLESGVVLDVLALCQVPGGYLPRPYREVPGGPPAGDELRTDSSDLADELVRYDHRYGTSVTGALPSALGDGCQDAERDAVRAYLRREWFAAEHGRSAG</sequence>
<name>A0AAU2HE29_9ACTN</name>
<dbReference type="AlphaFoldDB" id="A0AAU2HE29"/>
<dbReference type="EMBL" id="CP108254">
    <property type="protein sequence ID" value="WTU45831.1"/>
    <property type="molecule type" value="Genomic_DNA"/>
</dbReference>
<organism evidence="1">
    <name type="scientific">Streptomyces sp. NBC_00060</name>
    <dbReference type="NCBI Taxonomy" id="2975636"/>
    <lineage>
        <taxon>Bacteria</taxon>
        <taxon>Bacillati</taxon>
        <taxon>Actinomycetota</taxon>
        <taxon>Actinomycetes</taxon>
        <taxon>Kitasatosporales</taxon>
        <taxon>Streptomycetaceae</taxon>
        <taxon>Streptomyces</taxon>
    </lineage>
</organism>
<gene>
    <name evidence="1" type="ORF">OHV25_40245</name>
</gene>
<dbReference type="RefSeq" id="WP_331723622.1">
    <property type="nucleotide sequence ID" value="NZ_CP108254.1"/>
</dbReference>
<geneLocation type="plasmid" evidence="1">
    <name>unnamed1</name>
</geneLocation>